<name>A0ABD4T456_9CYAN</name>
<dbReference type="InterPro" id="IPR023168">
    <property type="entry name" value="GatB_Yqey_C_2"/>
</dbReference>
<protein>
    <submittedName>
        <fullName evidence="1">GatB/YqeY domain-containing protein</fullName>
    </submittedName>
</protein>
<dbReference type="InterPro" id="IPR019004">
    <property type="entry name" value="YqeY/Aim41"/>
</dbReference>
<dbReference type="SUPFAM" id="SSF89095">
    <property type="entry name" value="GatB/YqeY motif"/>
    <property type="match status" value="1"/>
</dbReference>
<accession>A0ABD4T456</accession>
<dbReference type="EMBL" id="JTHE03000059">
    <property type="protein sequence ID" value="MCM1983233.1"/>
    <property type="molecule type" value="Genomic_DNA"/>
</dbReference>
<organism evidence="1 2">
    <name type="scientific">Lyngbya confervoides BDU141951</name>
    <dbReference type="NCBI Taxonomy" id="1574623"/>
    <lineage>
        <taxon>Bacteria</taxon>
        <taxon>Bacillati</taxon>
        <taxon>Cyanobacteriota</taxon>
        <taxon>Cyanophyceae</taxon>
        <taxon>Oscillatoriophycideae</taxon>
        <taxon>Oscillatoriales</taxon>
        <taxon>Microcoleaceae</taxon>
        <taxon>Lyngbya</taxon>
    </lineage>
</organism>
<proteinExistence type="predicted"/>
<evidence type="ECO:0000313" key="2">
    <source>
        <dbReference type="Proteomes" id="UP000031561"/>
    </source>
</evidence>
<comment type="caution">
    <text evidence="1">The sequence shown here is derived from an EMBL/GenBank/DDBJ whole genome shotgun (WGS) entry which is preliminary data.</text>
</comment>
<gene>
    <name evidence="1" type="ORF">QQ91_0010405</name>
</gene>
<sequence>MNSGQLALKQEIFGVNQEIISAGGAAGPQEMGKVMGPARQKLKGRAEGKIVQDLVKAKLAGI</sequence>
<dbReference type="AlphaFoldDB" id="A0ABD4T456"/>
<keyword evidence="2" id="KW-1185">Reference proteome</keyword>
<reference evidence="1 2" key="1">
    <citation type="journal article" date="2015" name="Genome Announc.">
        <title>Draft Genome Sequence of Filamentous Marine Cyanobacterium Lyngbya confervoides Strain BDU141951.</title>
        <authorList>
            <person name="Chandrababunaidu M.M."/>
            <person name="Sen D."/>
            <person name="Tripathy S."/>
        </authorList>
    </citation>
    <scope>NUCLEOTIDE SEQUENCE [LARGE SCALE GENOMIC DNA]</scope>
    <source>
        <strain evidence="1 2">BDU141951</strain>
    </source>
</reference>
<evidence type="ECO:0000313" key="1">
    <source>
        <dbReference type="EMBL" id="MCM1983233.1"/>
    </source>
</evidence>
<dbReference type="Gene3D" id="1.10.10.410">
    <property type="match status" value="1"/>
</dbReference>
<dbReference type="Pfam" id="PF09424">
    <property type="entry name" value="YqeY"/>
    <property type="match status" value="1"/>
</dbReference>
<dbReference type="InterPro" id="IPR003789">
    <property type="entry name" value="Asn/Gln_tRNA_amidoTrase-B-like"/>
</dbReference>
<dbReference type="RefSeq" id="WP_166282169.1">
    <property type="nucleotide sequence ID" value="NZ_JTHE03000059.1"/>
</dbReference>
<dbReference type="Proteomes" id="UP000031561">
    <property type="component" value="Unassembled WGS sequence"/>
</dbReference>